<organism evidence="1">
    <name type="scientific">marine sediment metagenome</name>
    <dbReference type="NCBI Taxonomy" id="412755"/>
    <lineage>
        <taxon>unclassified sequences</taxon>
        <taxon>metagenomes</taxon>
        <taxon>ecological metagenomes</taxon>
    </lineage>
</organism>
<proteinExistence type="predicted"/>
<gene>
    <name evidence="1" type="ORF">S03H2_29309</name>
</gene>
<evidence type="ECO:0000313" key="1">
    <source>
        <dbReference type="EMBL" id="GAH61632.1"/>
    </source>
</evidence>
<dbReference type="EMBL" id="BARU01017682">
    <property type="protein sequence ID" value="GAH61632.1"/>
    <property type="molecule type" value="Genomic_DNA"/>
</dbReference>
<protein>
    <submittedName>
        <fullName evidence="1">Uncharacterized protein</fullName>
    </submittedName>
</protein>
<dbReference type="AlphaFoldDB" id="X1GWU7"/>
<name>X1GWU7_9ZZZZ</name>
<comment type="caution">
    <text evidence="1">The sequence shown here is derived from an EMBL/GenBank/DDBJ whole genome shotgun (WGS) entry which is preliminary data.</text>
</comment>
<reference evidence="1" key="1">
    <citation type="journal article" date="2014" name="Front. Microbiol.">
        <title>High frequency of phylogenetically diverse reductive dehalogenase-homologous genes in deep subseafloor sedimentary metagenomes.</title>
        <authorList>
            <person name="Kawai M."/>
            <person name="Futagami T."/>
            <person name="Toyoda A."/>
            <person name="Takaki Y."/>
            <person name="Nishi S."/>
            <person name="Hori S."/>
            <person name="Arai W."/>
            <person name="Tsubouchi T."/>
            <person name="Morono Y."/>
            <person name="Uchiyama I."/>
            <person name="Ito T."/>
            <person name="Fujiyama A."/>
            <person name="Inagaki F."/>
            <person name="Takami H."/>
        </authorList>
    </citation>
    <scope>NUCLEOTIDE SEQUENCE</scope>
    <source>
        <strain evidence="1">Expedition CK06-06</strain>
    </source>
</reference>
<sequence>NYFSQCWSDLSATFSTAKQRLEWSWANIIAAGDNPSDPVDKQHFIYLQYAVEQLHIAIWQIGRFQEIHHINSHLYRSIYLGWKESVEPPEYELTWQKIIEAWIANDFEGRFYTIAVIDRMRQILWNEPYNVTWAARPENGA</sequence>
<accession>X1GWU7</accession>
<feature type="non-terminal residue" evidence="1">
    <location>
        <position position="1"/>
    </location>
</feature>